<dbReference type="PANTHER" id="PTHR33910:SF1">
    <property type="entry name" value="PROTEIN TRANSLOCASE SUBUNIT SECE"/>
    <property type="match status" value="1"/>
</dbReference>
<evidence type="ECO:0000256" key="8">
    <source>
        <dbReference type="ARBA" id="ARBA00023136"/>
    </source>
</evidence>
<dbReference type="Pfam" id="PF00584">
    <property type="entry name" value="SecE"/>
    <property type="match status" value="1"/>
</dbReference>
<protein>
    <recommendedName>
        <fullName evidence="9">Protein translocase subunit SecE</fullName>
    </recommendedName>
</protein>
<dbReference type="GO" id="GO:0008320">
    <property type="term" value="F:protein transmembrane transporter activity"/>
    <property type="evidence" value="ECO:0007669"/>
    <property type="project" value="UniProtKB-UniRule"/>
</dbReference>
<dbReference type="GO" id="GO:0005886">
    <property type="term" value="C:plasma membrane"/>
    <property type="evidence" value="ECO:0007669"/>
    <property type="project" value="UniProtKB-SubCell"/>
</dbReference>
<evidence type="ECO:0000256" key="6">
    <source>
        <dbReference type="ARBA" id="ARBA00022989"/>
    </source>
</evidence>
<dbReference type="HAMAP" id="MF_00422">
    <property type="entry name" value="SecE"/>
    <property type="match status" value="1"/>
</dbReference>
<dbReference type="GO" id="GO:0009306">
    <property type="term" value="P:protein secretion"/>
    <property type="evidence" value="ECO:0007669"/>
    <property type="project" value="UniProtKB-UniRule"/>
</dbReference>
<reference evidence="10 11" key="1">
    <citation type="submission" date="2019-12" db="EMBL/GenBank/DDBJ databases">
        <title>Sequence classification of anaerobic respiratory reductive dehalogenases: First we see many, then we see few.</title>
        <authorList>
            <person name="Molenda O."/>
            <person name="Puentes Jacome L.A."/>
            <person name="Cao X."/>
            <person name="Nesbo C.L."/>
            <person name="Tang S."/>
            <person name="Morson N."/>
            <person name="Patron J."/>
            <person name="Lomheim L."/>
            <person name="Wishart D.S."/>
            <person name="Edwards E.A."/>
        </authorList>
    </citation>
    <scope>NUCLEOTIDE SEQUENCE [LARGE SCALE GENOMIC DNA]</scope>
    <source>
        <strain evidence="10 11">12DCA</strain>
    </source>
</reference>
<keyword evidence="3 9" id="KW-1003">Cell membrane</keyword>
<dbReference type="PANTHER" id="PTHR33910">
    <property type="entry name" value="PROTEIN TRANSLOCASE SUBUNIT SECE"/>
    <property type="match status" value="1"/>
</dbReference>
<dbReference type="GO" id="GO:0006605">
    <property type="term" value="P:protein targeting"/>
    <property type="evidence" value="ECO:0007669"/>
    <property type="project" value="UniProtKB-UniRule"/>
</dbReference>
<dbReference type="InterPro" id="IPR038379">
    <property type="entry name" value="SecE_sf"/>
</dbReference>
<sequence>MAVAKKADTTGAKGGFLNRFKNPGKRFAFFREVGLELKKVHWPTRQTLLTYTGVVLVSVAIVALLIWIVDSGLTYAMTNLLGI</sequence>
<keyword evidence="4 9" id="KW-0812">Transmembrane</keyword>
<accession>A0A857DED7</accession>
<dbReference type="EMBL" id="CP046996">
    <property type="protein sequence ID" value="QGZ99629.1"/>
    <property type="molecule type" value="Genomic_DNA"/>
</dbReference>
<dbReference type="GO" id="GO:0065002">
    <property type="term" value="P:intracellular protein transmembrane transport"/>
    <property type="evidence" value="ECO:0007669"/>
    <property type="project" value="UniProtKB-UniRule"/>
</dbReference>
<dbReference type="InterPro" id="IPR001901">
    <property type="entry name" value="Translocase_SecE/Sec61-g"/>
</dbReference>
<feature type="transmembrane region" description="Helical" evidence="9">
    <location>
        <begin position="48"/>
        <end position="69"/>
    </location>
</feature>
<evidence type="ECO:0000256" key="7">
    <source>
        <dbReference type="ARBA" id="ARBA00023010"/>
    </source>
</evidence>
<keyword evidence="2 9" id="KW-0813">Transport</keyword>
<name>A0A857DED7_9FIRM</name>
<dbReference type="Proteomes" id="UP000430508">
    <property type="component" value="Chromosome"/>
</dbReference>
<evidence type="ECO:0000256" key="9">
    <source>
        <dbReference type="HAMAP-Rule" id="MF_00422"/>
    </source>
</evidence>
<evidence type="ECO:0000313" key="10">
    <source>
        <dbReference type="EMBL" id="QGZ99629.1"/>
    </source>
</evidence>
<comment type="subunit">
    <text evidence="9">Component of the Sec protein translocase complex. Heterotrimer consisting of SecY, SecE and SecG subunits. The heterotrimers can form oligomers, although 1 heterotrimer is thought to be able to translocate proteins. Interacts with the ribosome. Interacts with SecDF, and other proteins may be involved. Interacts with SecA.</text>
</comment>
<evidence type="ECO:0000313" key="11">
    <source>
        <dbReference type="Proteomes" id="UP000430508"/>
    </source>
</evidence>
<keyword evidence="7 9" id="KW-0811">Translocation</keyword>
<evidence type="ECO:0000256" key="4">
    <source>
        <dbReference type="ARBA" id="ARBA00022692"/>
    </source>
</evidence>
<keyword evidence="8 9" id="KW-0472">Membrane</keyword>
<organism evidence="10 11">
    <name type="scientific">Dehalobacter restrictus</name>
    <dbReference type="NCBI Taxonomy" id="55583"/>
    <lineage>
        <taxon>Bacteria</taxon>
        <taxon>Bacillati</taxon>
        <taxon>Bacillota</taxon>
        <taxon>Clostridia</taxon>
        <taxon>Eubacteriales</taxon>
        <taxon>Desulfitobacteriaceae</taxon>
        <taxon>Dehalobacter</taxon>
    </lineage>
</organism>
<dbReference type="NCBIfam" id="TIGR00964">
    <property type="entry name" value="secE_bact"/>
    <property type="match status" value="1"/>
</dbReference>
<dbReference type="AlphaFoldDB" id="A0A857DED7"/>
<dbReference type="Gene3D" id="1.20.5.1030">
    <property type="entry name" value="Preprotein translocase secy subunit"/>
    <property type="match status" value="1"/>
</dbReference>
<comment type="similarity">
    <text evidence="9">Belongs to the SecE/SEC61-gamma family.</text>
</comment>
<evidence type="ECO:0000256" key="2">
    <source>
        <dbReference type="ARBA" id="ARBA00022448"/>
    </source>
</evidence>
<evidence type="ECO:0000256" key="5">
    <source>
        <dbReference type="ARBA" id="ARBA00022927"/>
    </source>
</evidence>
<comment type="function">
    <text evidence="9">Essential subunit of the Sec protein translocation channel SecYEG. Clamps together the 2 halves of SecY. May contact the channel plug during translocation.</text>
</comment>
<evidence type="ECO:0000256" key="1">
    <source>
        <dbReference type="ARBA" id="ARBA00004370"/>
    </source>
</evidence>
<dbReference type="GO" id="GO:0043952">
    <property type="term" value="P:protein transport by the Sec complex"/>
    <property type="evidence" value="ECO:0007669"/>
    <property type="project" value="UniProtKB-UniRule"/>
</dbReference>
<keyword evidence="6 9" id="KW-1133">Transmembrane helix</keyword>
<dbReference type="RefSeq" id="WP_015043956.1">
    <property type="nucleotide sequence ID" value="NZ_CP046996.1"/>
</dbReference>
<gene>
    <name evidence="9 10" type="primary">secE</name>
    <name evidence="10" type="ORF">GQ588_02685</name>
</gene>
<keyword evidence="5 9" id="KW-0653">Protein transport</keyword>
<proteinExistence type="inferred from homology"/>
<dbReference type="InterPro" id="IPR005807">
    <property type="entry name" value="SecE_bac"/>
</dbReference>
<evidence type="ECO:0000256" key="3">
    <source>
        <dbReference type="ARBA" id="ARBA00022475"/>
    </source>
</evidence>
<comment type="subcellular location">
    <subcellularLocation>
        <location evidence="9">Cell membrane</location>
        <topology evidence="9">Single-pass membrane protein</topology>
    </subcellularLocation>
    <subcellularLocation>
        <location evidence="1">Membrane</location>
    </subcellularLocation>
</comment>